<comment type="caution">
    <text evidence="2">The sequence shown here is derived from an EMBL/GenBank/DDBJ whole genome shotgun (WGS) entry which is preliminary data.</text>
</comment>
<dbReference type="AlphaFoldDB" id="A0A8S4QCT8"/>
<keyword evidence="3" id="KW-1185">Reference proteome</keyword>
<evidence type="ECO:0000256" key="1">
    <source>
        <dbReference type="SAM" id="Coils"/>
    </source>
</evidence>
<reference evidence="2" key="1">
    <citation type="submission" date="2022-03" db="EMBL/GenBank/DDBJ databases">
        <authorList>
            <person name="Martin C."/>
        </authorList>
    </citation>
    <scope>NUCLEOTIDE SEQUENCE</scope>
</reference>
<dbReference type="Proteomes" id="UP000749559">
    <property type="component" value="Unassembled WGS sequence"/>
</dbReference>
<dbReference type="EMBL" id="CAIIXF020000012">
    <property type="protein sequence ID" value="CAH1801880.1"/>
    <property type="molecule type" value="Genomic_DNA"/>
</dbReference>
<proteinExistence type="predicted"/>
<evidence type="ECO:0000313" key="2">
    <source>
        <dbReference type="EMBL" id="CAH1801880.1"/>
    </source>
</evidence>
<gene>
    <name evidence="2" type="ORF">OFUS_LOCUS25616</name>
</gene>
<evidence type="ECO:0000313" key="3">
    <source>
        <dbReference type="Proteomes" id="UP000749559"/>
    </source>
</evidence>
<keyword evidence="1" id="KW-0175">Coiled coil</keyword>
<feature type="non-terminal residue" evidence="2">
    <location>
        <position position="143"/>
    </location>
</feature>
<dbReference type="Gene3D" id="3.90.190.10">
    <property type="entry name" value="Protein tyrosine phosphatase superfamily"/>
    <property type="match status" value="1"/>
</dbReference>
<feature type="non-terminal residue" evidence="2">
    <location>
        <position position="1"/>
    </location>
</feature>
<dbReference type="OrthoDB" id="6123911at2759"/>
<organism evidence="2 3">
    <name type="scientific">Owenia fusiformis</name>
    <name type="common">Polychaete worm</name>
    <dbReference type="NCBI Taxonomy" id="6347"/>
    <lineage>
        <taxon>Eukaryota</taxon>
        <taxon>Metazoa</taxon>
        <taxon>Spiralia</taxon>
        <taxon>Lophotrochozoa</taxon>
        <taxon>Annelida</taxon>
        <taxon>Polychaeta</taxon>
        <taxon>Sedentaria</taxon>
        <taxon>Canalipalpata</taxon>
        <taxon>Sabellida</taxon>
        <taxon>Oweniida</taxon>
        <taxon>Oweniidae</taxon>
        <taxon>Owenia</taxon>
    </lineage>
</organism>
<name>A0A8S4QCT8_OWEFU</name>
<feature type="coiled-coil region" evidence="1">
    <location>
        <begin position="11"/>
        <end position="45"/>
    </location>
</feature>
<dbReference type="InterPro" id="IPR029021">
    <property type="entry name" value="Prot-tyrosine_phosphatase-like"/>
</dbReference>
<accession>A0A8S4QCT8</accession>
<sequence>ANDFEILKNLIEDGNNKANEMHNEIVGLKSENEKLMSELKDMKTSMKANIMDSNCKLSEKVESLSTCACGENPRCHAGGDIEFEADKYDKRIWWTKRITENYYTAGRLSSRMIKYAHEAGFKSIIAVVNFTTAVQRGDEYFPT</sequence>
<protein>
    <submittedName>
        <fullName evidence="2">Uncharacterized protein</fullName>
    </submittedName>
</protein>